<keyword evidence="2" id="KW-1133">Transmembrane helix</keyword>
<reference evidence="3 4" key="1">
    <citation type="submission" date="2021-06" db="EMBL/GenBank/DDBJ databases">
        <title>A haploid diamondback moth (Plutella xylostella L.) genome assembly resolves 31 chromosomes and identifies a diamide resistance mutation.</title>
        <authorList>
            <person name="Ward C.M."/>
            <person name="Perry K.D."/>
            <person name="Baker G."/>
            <person name="Powis K."/>
            <person name="Heckel D.G."/>
            <person name="Baxter S.W."/>
        </authorList>
    </citation>
    <scope>NUCLEOTIDE SEQUENCE [LARGE SCALE GENOMIC DNA]</scope>
    <source>
        <strain evidence="3 4">LV</strain>
        <tissue evidence="3">Single pupa</tissue>
    </source>
</reference>
<feature type="compositionally biased region" description="Polar residues" evidence="1">
    <location>
        <begin position="73"/>
        <end position="84"/>
    </location>
</feature>
<gene>
    <name evidence="3" type="ORF">JYU34_018453</name>
</gene>
<sequence length="84" mass="8979">MKSHRSPARHQIECPPPPPPRATKSPSMGRPNAFDHRLLRNGRAGSLLIAAIAVMSGAAAGMRGASCGHQGHTDTSSDQQYQYM</sequence>
<dbReference type="Proteomes" id="UP000823941">
    <property type="component" value="Chromosome 25"/>
</dbReference>
<feature type="region of interest" description="Disordered" evidence="1">
    <location>
        <begin position="61"/>
        <end position="84"/>
    </location>
</feature>
<evidence type="ECO:0000313" key="3">
    <source>
        <dbReference type="EMBL" id="KAG7297735.1"/>
    </source>
</evidence>
<feature type="region of interest" description="Disordered" evidence="1">
    <location>
        <begin position="1"/>
        <end position="34"/>
    </location>
</feature>
<proteinExistence type="predicted"/>
<evidence type="ECO:0000256" key="2">
    <source>
        <dbReference type="SAM" id="Phobius"/>
    </source>
</evidence>
<keyword evidence="4" id="KW-1185">Reference proteome</keyword>
<keyword evidence="2" id="KW-0812">Transmembrane</keyword>
<accession>A0ABQ7PZ18</accession>
<protein>
    <submittedName>
        <fullName evidence="3">Uncharacterized protein</fullName>
    </submittedName>
</protein>
<keyword evidence="2" id="KW-0472">Membrane</keyword>
<organism evidence="3 4">
    <name type="scientific">Plutella xylostella</name>
    <name type="common">Diamondback moth</name>
    <name type="synonym">Plutella maculipennis</name>
    <dbReference type="NCBI Taxonomy" id="51655"/>
    <lineage>
        <taxon>Eukaryota</taxon>
        <taxon>Metazoa</taxon>
        <taxon>Ecdysozoa</taxon>
        <taxon>Arthropoda</taxon>
        <taxon>Hexapoda</taxon>
        <taxon>Insecta</taxon>
        <taxon>Pterygota</taxon>
        <taxon>Neoptera</taxon>
        <taxon>Endopterygota</taxon>
        <taxon>Lepidoptera</taxon>
        <taxon>Glossata</taxon>
        <taxon>Ditrysia</taxon>
        <taxon>Yponomeutoidea</taxon>
        <taxon>Plutellidae</taxon>
        <taxon>Plutella</taxon>
    </lineage>
</organism>
<dbReference type="EMBL" id="JAHIBW010000025">
    <property type="protein sequence ID" value="KAG7297735.1"/>
    <property type="molecule type" value="Genomic_DNA"/>
</dbReference>
<comment type="caution">
    <text evidence="3">The sequence shown here is derived from an EMBL/GenBank/DDBJ whole genome shotgun (WGS) entry which is preliminary data.</text>
</comment>
<feature type="transmembrane region" description="Helical" evidence="2">
    <location>
        <begin position="44"/>
        <end position="62"/>
    </location>
</feature>
<name>A0ABQ7PZ18_PLUXY</name>
<evidence type="ECO:0000313" key="4">
    <source>
        <dbReference type="Proteomes" id="UP000823941"/>
    </source>
</evidence>
<evidence type="ECO:0000256" key="1">
    <source>
        <dbReference type="SAM" id="MobiDB-lite"/>
    </source>
</evidence>